<evidence type="ECO:0000313" key="8">
    <source>
        <dbReference type="Proteomes" id="UP000054324"/>
    </source>
</evidence>
<dbReference type="SMART" id="SM00653">
    <property type="entry name" value="eIF2B_5"/>
    <property type="match status" value="1"/>
</dbReference>
<evidence type="ECO:0000256" key="5">
    <source>
        <dbReference type="ARBA" id="ARBA00042452"/>
    </source>
</evidence>
<dbReference type="SUPFAM" id="SSF75689">
    <property type="entry name" value="Zinc-binding domain of translation initiation factor 2 beta"/>
    <property type="match status" value="1"/>
</dbReference>
<dbReference type="GO" id="GO:0001731">
    <property type="term" value="P:formation of translation preinitiation complex"/>
    <property type="evidence" value="ECO:0007669"/>
    <property type="project" value="TreeGrafter"/>
</dbReference>
<dbReference type="Pfam" id="PF01873">
    <property type="entry name" value="eIF-5_eIF-2B"/>
    <property type="match status" value="1"/>
</dbReference>
<dbReference type="STRING" id="6198.A0A074ZFA6"/>
<evidence type="ECO:0000256" key="3">
    <source>
        <dbReference type="ARBA" id="ARBA00022917"/>
    </source>
</evidence>
<comment type="similarity">
    <text evidence="1">Belongs to the eIF-2-beta/eIF-5 family.</text>
</comment>
<dbReference type="InterPro" id="IPR045196">
    <property type="entry name" value="IF2/IF5"/>
</dbReference>
<evidence type="ECO:0000313" key="7">
    <source>
        <dbReference type="EMBL" id="KER24317.1"/>
    </source>
</evidence>
<dbReference type="Proteomes" id="UP000054324">
    <property type="component" value="Unassembled WGS sequence"/>
</dbReference>
<name>A0A074ZFA6_OPIVI</name>
<dbReference type="PANTHER" id="PTHR23001">
    <property type="entry name" value="EUKARYOTIC TRANSLATION INITIATION FACTOR"/>
    <property type="match status" value="1"/>
</dbReference>
<keyword evidence="2" id="KW-0396">Initiation factor</keyword>
<evidence type="ECO:0000256" key="2">
    <source>
        <dbReference type="ARBA" id="ARBA00022540"/>
    </source>
</evidence>
<dbReference type="FunFam" id="3.30.30.170:FF:000001">
    <property type="entry name" value="Eukaryotic translation initiation factor 2 subunit"/>
    <property type="match status" value="1"/>
</dbReference>
<evidence type="ECO:0000256" key="1">
    <source>
        <dbReference type="ARBA" id="ARBA00010397"/>
    </source>
</evidence>
<dbReference type="InterPro" id="IPR016189">
    <property type="entry name" value="Transl_init_fac_IF2/IF5_N"/>
</dbReference>
<sequence length="436" mass="48908">MDDYSNFRADSKRGWAGWVALYLHAALPIPIFLPDTTPEPFCDALRVQIPPCGSDSFLLGVAYHSPPGPFGDERFLIRILEQLSSNYHFTRLLQVARRIEQTFAAALIEVVQQSAWTHRVVAPTRYRAGQQPSLPDLVITNEGHFADQEDILNFEVKKKKKNKALADITAVDTGDSENPLDFGAKKKKKAKPLDIPDAVVAETGENDPLIDELKLKKKKKIAINEENIDELAEKLDDELSFGGKKKKKKPKTVDPEGGLDTWEPDTLVKENVDASGFTYEMLLTRVFTQLGTLNPELVSDQKRRLVMVPPQMARVGTKKTLFVNFATICRFLNREQSHLTTYILAELGTQGSVDANGALLIRGRYQSKHMEPVLRNYCRNYVLCGTCQSSETDLCKDSRLLFLHCRRCGSRITVKNVTSGFQAVTGRRAAIRAKTQ</sequence>
<dbReference type="GO" id="GO:0005850">
    <property type="term" value="C:eukaryotic translation initiation factor 2 complex"/>
    <property type="evidence" value="ECO:0007669"/>
    <property type="project" value="TreeGrafter"/>
</dbReference>
<dbReference type="InterPro" id="IPR002735">
    <property type="entry name" value="Transl_init_fac_IF2/IF5_dom"/>
</dbReference>
<dbReference type="EMBL" id="KL596815">
    <property type="protein sequence ID" value="KER24317.1"/>
    <property type="molecule type" value="Genomic_DNA"/>
</dbReference>
<dbReference type="OrthoDB" id="10255414at2759"/>
<protein>
    <recommendedName>
        <fullName evidence="4">Eukaryotic translation initiation factor 2 subunit 2</fullName>
    </recommendedName>
    <alternativeName>
        <fullName evidence="5">Eukaryotic translation initiation factor 2 subunit beta</fullName>
    </alternativeName>
</protein>
<dbReference type="InterPro" id="IPR016190">
    <property type="entry name" value="Transl_init_fac_IF2/IF5_Zn-bd"/>
</dbReference>
<dbReference type="Gene3D" id="3.30.30.170">
    <property type="match status" value="1"/>
</dbReference>
<proteinExistence type="inferred from homology"/>
<dbReference type="GeneID" id="20322181"/>
<dbReference type="SUPFAM" id="SSF100966">
    <property type="entry name" value="Translation initiation factor 2 beta, aIF2beta, N-terminal domain"/>
    <property type="match status" value="1"/>
</dbReference>
<feature type="domain" description="Translation initiation factor IF2/IF5" evidence="6">
    <location>
        <begin position="302"/>
        <end position="411"/>
    </location>
</feature>
<dbReference type="CTD" id="20322181"/>
<dbReference type="GO" id="GO:0031369">
    <property type="term" value="F:translation initiation factor binding"/>
    <property type="evidence" value="ECO:0007669"/>
    <property type="project" value="TreeGrafter"/>
</dbReference>
<dbReference type="AlphaFoldDB" id="A0A074ZFA6"/>
<keyword evidence="3" id="KW-0648">Protein biosynthesis</keyword>
<dbReference type="GO" id="GO:0003729">
    <property type="term" value="F:mRNA binding"/>
    <property type="evidence" value="ECO:0007669"/>
    <property type="project" value="TreeGrafter"/>
</dbReference>
<dbReference type="KEGG" id="ovi:T265_08002"/>
<dbReference type="PANTHER" id="PTHR23001:SF3">
    <property type="entry name" value="EUKARYOTIC TRANSLATION INITIATION FACTOR 2 SUBUNIT 2"/>
    <property type="match status" value="1"/>
</dbReference>
<evidence type="ECO:0000256" key="4">
    <source>
        <dbReference type="ARBA" id="ARBA00040874"/>
    </source>
</evidence>
<organism evidence="7 8">
    <name type="scientific">Opisthorchis viverrini</name>
    <name type="common">Southeast Asian liver fluke</name>
    <dbReference type="NCBI Taxonomy" id="6198"/>
    <lineage>
        <taxon>Eukaryota</taxon>
        <taxon>Metazoa</taxon>
        <taxon>Spiralia</taxon>
        <taxon>Lophotrochozoa</taxon>
        <taxon>Platyhelminthes</taxon>
        <taxon>Trematoda</taxon>
        <taxon>Digenea</taxon>
        <taxon>Opisthorchiida</taxon>
        <taxon>Opisthorchiata</taxon>
        <taxon>Opisthorchiidae</taxon>
        <taxon>Opisthorchis</taxon>
    </lineage>
</organism>
<dbReference type="RefSeq" id="XP_009171947.1">
    <property type="nucleotide sequence ID" value="XM_009173683.1"/>
</dbReference>
<evidence type="ECO:0000259" key="6">
    <source>
        <dbReference type="SMART" id="SM00653"/>
    </source>
</evidence>
<accession>A0A074ZFA6</accession>
<dbReference type="GO" id="GO:0003743">
    <property type="term" value="F:translation initiation factor activity"/>
    <property type="evidence" value="ECO:0007669"/>
    <property type="project" value="UniProtKB-KW"/>
</dbReference>
<reference evidence="7 8" key="1">
    <citation type="submission" date="2013-11" db="EMBL/GenBank/DDBJ databases">
        <title>Opisthorchis viverrini - life in the bile duct.</title>
        <authorList>
            <person name="Young N.D."/>
            <person name="Nagarajan N."/>
            <person name="Lin S.J."/>
            <person name="Korhonen P.K."/>
            <person name="Jex A.R."/>
            <person name="Hall R.S."/>
            <person name="Safavi-Hemami H."/>
            <person name="Kaewkong W."/>
            <person name="Bertrand D."/>
            <person name="Gao S."/>
            <person name="Seet Q."/>
            <person name="Wongkham S."/>
            <person name="Teh B.T."/>
            <person name="Wongkham C."/>
            <person name="Intapan P.M."/>
            <person name="Maleewong W."/>
            <person name="Yang X."/>
            <person name="Hu M."/>
            <person name="Wang Z."/>
            <person name="Hofmann A."/>
            <person name="Sternberg P.W."/>
            <person name="Tan P."/>
            <person name="Wang J."/>
            <person name="Gasser R.B."/>
        </authorList>
    </citation>
    <scope>NUCLEOTIDE SEQUENCE [LARGE SCALE GENOMIC DNA]</scope>
</reference>
<gene>
    <name evidence="7" type="ORF">T265_08002</name>
</gene>
<keyword evidence="8" id="KW-1185">Reference proteome</keyword>